<dbReference type="RefSeq" id="WP_109719985.1">
    <property type="nucleotide sequence ID" value="NZ_QEQK01000006.1"/>
</dbReference>
<organism evidence="1 2">
    <name type="scientific">Abyssibacter profundi</name>
    <dbReference type="NCBI Taxonomy" id="2182787"/>
    <lineage>
        <taxon>Bacteria</taxon>
        <taxon>Pseudomonadati</taxon>
        <taxon>Pseudomonadota</taxon>
        <taxon>Gammaproteobacteria</taxon>
        <taxon>Chromatiales</taxon>
        <taxon>Oceanococcaceae</taxon>
        <taxon>Abyssibacter</taxon>
    </lineage>
</organism>
<keyword evidence="2" id="KW-1185">Reference proteome</keyword>
<sequence length="125" mass="12635">MRNFVKEGYDLDYPNPDGAAALSAGDPLRYGDNLVAVALVDIAAGVTGSVVTEGVVTLTKLGADAMEIGDRVFLDHANKRVQLATGSDGGSPDLAFVCAGVVVEAAAGSGTTTVKVKLNVSQPTA</sequence>
<dbReference type="Pfam" id="PF09956">
    <property type="entry name" value="Phage_cement_2"/>
    <property type="match status" value="1"/>
</dbReference>
<reference evidence="1 2" key="1">
    <citation type="submission" date="2018-05" db="EMBL/GenBank/DDBJ databases">
        <title>Abyssibacter profundi OUC007T gen. nov., sp. nov, a marine bacterium isolated from seawater of the Mariana Trench.</title>
        <authorList>
            <person name="Zhou S."/>
        </authorList>
    </citation>
    <scope>NUCLEOTIDE SEQUENCE [LARGE SCALE GENOMIC DNA]</scope>
    <source>
        <strain evidence="1 2">OUC007</strain>
    </source>
</reference>
<evidence type="ECO:0000313" key="1">
    <source>
        <dbReference type="EMBL" id="PWN56214.1"/>
    </source>
</evidence>
<dbReference type="Proteomes" id="UP000251800">
    <property type="component" value="Unassembled WGS sequence"/>
</dbReference>
<dbReference type="PIRSF" id="PIRSF030771">
    <property type="entry name" value="UCP030771"/>
    <property type="match status" value="1"/>
</dbReference>
<protein>
    <recommendedName>
        <fullName evidence="3">DUF2190 domain-containing protein</fullName>
    </recommendedName>
</protein>
<dbReference type="EMBL" id="QEQK01000006">
    <property type="protein sequence ID" value="PWN56214.1"/>
    <property type="molecule type" value="Genomic_DNA"/>
</dbReference>
<dbReference type="InterPro" id="IPR011231">
    <property type="entry name" value="Phage_VT1-Sakai_H0018"/>
</dbReference>
<proteinExistence type="predicted"/>
<dbReference type="AlphaFoldDB" id="A0A363ULC8"/>
<evidence type="ECO:0000313" key="2">
    <source>
        <dbReference type="Proteomes" id="UP000251800"/>
    </source>
</evidence>
<evidence type="ECO:0008006" key="3">
    <source>
        <dbReference type="Google" id="ProtNLM"/>
    </source>
</evidence>
<name>A0A363ULC8_9GAMM</name>
<accession>A0A363ULC8</accession>
<comment type="caution">
    <text evidence="1">The sequence shown here is derived from an EMBL/GenBank/DDBJ whole genome shotgun (WGS) entry which is preliminary data.</text>
</comment>
<gene>
    <name evidence="1" type="ORF">DEH80_08045</name>
</gene>